<protein>
    <recommendedName>
        <fullName evidence="5">AAA+ ATPase domain-containing protein</fullName>
    </recommendedName>
</protein>
<keyword evidence="3 4" id="KW-0067">ATP-binding</keyword>
<name>A0AAW1XGY8_RUBAR</name>
<organism evidence="6 7">
    <name type="scientific">Rubus argutus</name>
    <name type="common">Southern blackberry</name>
    <dbReference type="NCBI Taxonomy" id="59490"/>
    <lineage>
        <taxon>Eukaryota</taxon>
        <taxon>Viridiplantae</taxon>
        <taxon>Streptophyta</taxon>
        <taxon>Embryophyta</taxon>
        <taxon>Tracheophyta</taxon>
        <taxon>Spermatophyta</taxon>
        <taxon>Magnoliopsida</taxon>
        <taxon>eudicotyledons</taxon>
        <taxon>Gunneridae</taxon>
        <taxon>Pentapetalae</taxon>
        <taxon>rosids</taxon>
        <taxon>fabids</taxon>
        <taxon>Rosales</taxon>
        <taxon>Rosaceae</taxon>
        <taxon>Rosoideae</taxon>
        <taxon>Rosoideae incertae sedis</taxon>
        <taxon>Rubus</taxon>
    </lineage>
</organism>
<dbReference type="Gene3D" id="1.10.8.60">
    <property type="match status" value="1"/>
</dbReference>
<comment type="caution">
    <text evidence="6">The sequence shown here is derived from an EMBL/GenBank/DDBJ whole genome shotgun (WGS) entry which is preliminary data.</text>
</comment>
<gene>
    <name evidence="6" type="ORF">M0R45_012823</name>
</gene>
<dbReference type="GO" id="GO:0000502">
    <property type="term" value="C:proteasome complex"/>
    <property type="evidence" value="ECO:0007669"/>
    <property type="project" value="UniProtKB-ARBA"/>
</dbReference>
<keyword evidence="2 4" id="KW-0547">Nucleotide-binding</keyword>
<dbReference type="InterPro" id="IPR027417">
    <property type="entry name" value="P-loop_NTPase"/>
</dbReference>
<evidence type="ECO:0000256" key="4">
    <source>
        <dbReference type="RuleBase" id="RU003651"/>
    </source>
</evidence>
<dbReference type="InterPro" id="IPR050221">
    <property type="entry name" value="26S_Proteasome_ATPase"/>
</dbReference>
<evidence type="ECO:0000256" key="1">
    <source>
        <dbReference type="ARBA" id="ARBA00006914"/>
    </source>
</evidence>
<accession>A0AAW1XGY8</accession>
<dbReference type="SUPFAM" id="SSF52540">
    <property type="entry name" value="P-loop containing nucleoside triphosphate hydrolases"/>
    <property type="match status" value="1"/>
</dbReference>
<evidence type="ECO:0000313" key="7">
    <source>
        <dbReference type="Proteomes" id="UP001457282"/>
    </source>
</evidence>
<evidence type="ECO:0000256" key="2">
    <source>
        <dbReference type="ARBA" id="ARBA00022741"/>
    </source>
</evidence>
<dbReference type="Pfam" id="PF00004">
    <property type="entry name" value="AAA"/>
    <property type="match status" value="1"/>
</dbReference>
<evidence type="ECO:0000256" key="3">
    <source>
        <dbReference type="ARBA" id="ARBA00022840"/>
    </source>
</evidence>
<dbReference type="GO" id="GO:0005524">
    <property type="term" value="F:ATP binding"/>
    <property type="evidence" value="ECO:0007669"/>
    <property type="project" value="UniProtKB-KW"/>
</dbReference>
<dbReference type="PROSITE" id="PS00674">
    <property type="entry name" value="AAA"/>
    <property type="match status" value="1"/>
</dbReference>
<dbReference type="CDD" id="cd19481">
    <property type="entry name" value="RecA-like_protease"/>
    <property type="match status" value="1"/>
</dbReference>
<evidence type="ECO:0000259" key="5">
    <source>
        <dbReference type="SMART" id="SM00382"/>
    </source>
</evidence>
<proteinExistence type="inferred from homology"/>
<dbReference type="InterPro" id="IPR003593">
    <property type="entry name" value="AAA+_ATPase"/>
</dbReference>
<dbReference type="GO" id="GO:0016887">
    <property type="term" value="F:ATP hydrolysis activity"/>
    <property type="evidence" value="ECO:0007669"/>
    <property type="project" value="InterPro"/>
</dbReference>
<evidence type="ECO:0000313" key="6">
    <source>
        <dbReference type="EMBL" id="KAK9935952.1"/>
    </source>
</evidence>
<dbReference type="AlphaFoldDB" id="A0AAW1XGY8"/>
<dbReference type="InterPro" id="IPR003959">
    <property type="entry name" value="ATPase_AAA_core"/>
</dbReference>
<sequence length="602" mass="66269">MTIFGRLIVRKAGTRRSVPVIPQTLNPPPSACSRDLPNPRLLCHRSFEQPHHSNASEIQVPKRVPSPGGRYLMYPAVLAGLIGLGGLEVAYAESEEAASKQGLPADAPANNMEDIAKKQRQQIDDLLKSKGIRRGSYPNFTVSVKGQKVTIKFQIPPACEASQLIANIASNLGLKVEEHGGGSDISLRAWDSGVAWQLMLMRPEKRKETGGDQGKLKDVNAHEGDLRILVFRSVITSSEKTEIEFMKQGSLSPKELDALVSALQLAGGKLGQTSTTGRRSREDTTQTPSTEKLIASLESMGVRIYGVDESNVSSASKDISWDNLAGYDLQKRQIEDTILLALLSPETYDDIARGTRRKFESNRPRAVLFEGPPGTGKTSSARVIANQAGVPLLYVPLEVILSKYYGESERLLGKVFSLANQLPDGAIIFMDEVDSFAISRDSDLHEATRRVLSVLLRQIDGFEQDKKVVVIAATNRKQDLDPALISRFDSIIPFGLPDQQNRKEIAAQYAKHLTESELDELATLTEEMSGRDIRDVCQQAERSWASKMIRGQVSKNGEQTSLPPLQDYIESAMNRRKGLLSSPYQQTQNPESGIKKARVLLD</sequence>
<dbReference type="PANTHER" id="PTHR23073">
    <property type="entry name" value="26S PROTEASOME REGULATORY SUBUNIT"/>
    <property type="match status" value="1"/>
</dbReference>
<reference evidence="6 7" key="1">
    <citation type="journal article" date="2023" name="G3 (Bethesda)">
        <title>A chromosome-length genome assembly and annotation of blackberry (Rubus argutus, cv. 'Hillquist').</title>
        <authorList>
            <person name="Bruna T."/>
            <person name="Aryal R."/>
            <person name="Dudchenko O."/>
            <person name="Sargent D.J."/>
            <person name="Mead D."/>
            <person name="Buti M."/>
            <person name="Cavallini A."/>
            <person name="Hytonen T."/>
            <person name="Andres J."/>
            <person name="Pham M."/>
            <person name="Weisz D."/>
            <person name="Mascagni F."/>
            <person name="Usai G."/>
            <person name="Natali L."/>
            <person name="Bassil N."/>
            <person name="Fernandez G.E."/>
            <person name="Lomsadze A."/>
            <person name="Armour M."/>
            <person name="Olukolu B."/>
            <person name="Poorten T."/>
            <person name="Britton C."/>
            <person name="Davik J."/>
            <person name="Ashrafi H."/>
            <person name="Aiden E.L."/>
            <person name="Borodovsky M."/>
            <person name="Worthington M."/>
        </authorList>
    </citation>
    <scope>NUCLEOTIDE SEQUENCE [LARGE SCALE GENOMIC DNA]</scope>
    <source>
        <strain evidence="6">PI 553951</strain>
    </source>
</reference>
<dbReference type="InterPro" id="IPR003960">
    <property type="entry name" value="ATPase_AAA_CS"/>
</dbReference>
<feature type="domain" description="AAA+ ATPase" evidence="5">
    <location>
        <begin position="363"/>
        <end position="498"/>
    </location>
</feature>
<comment type="similarity">
    <text evidence="1 4">Belongs to the AAA ATPase family.</text>
</comment>
<keyword evidence="7" id="KW-1185">Reference proteome</keyword>
<dbReference type="Gene3D" id="3.40.50.300">
    <property type="entry name" value="P-loop containing nucleotide triphosphate hydrolases"/>
    <property type="match status" value="1"/>
</dbReference>
<dbReference type="Proteomes" id="UP001457282">
    <property type="component" value="Unassembled WGS sequence"/>
</dbReference>
<dbReference type="EMBL" id="JBEDUW010000003">
    <property type="protein sequence ID" value="KAK9935952.1"/>
    <property type="molecule type" value="Genomic_DNA"/>
</dbReference>
<dbReference type="SMART" id="SM00382">
    <property type="entry name" value="AAA"/>
    <property type="match status" value="1"/>
</dbReference>